<keyword evidence="2 4" id="KW-0647">Proteasome</keyword>
<dbReference type="AlphaFoldDB" id="A0A836CML5"/>
<sequence length="380" mass="42013">MTEFCEQQAIQHPTLSDKYSQLSELFSRKLWHQLTVAVYDFVQDDANSQGDSFIRLYTDFIAKFEARINQLKLAQILCAVARKFADPADAAALLSSALEKSARLGPEPSLLLSSELGLTNLRRGMAEGVKEQLAKDKAALEDLEGVADTSVHSAHHLLACEYYKGVGPPEAFFRSALMYLAYTPLESMAAERQQQLATDISLAAITGDGVYNFGEVVATAAVKALAGTPNAWLGELLDAFNRGDIDAFNAITADHQAAIASQPVLATRAEFVKEKMALMCLVNMVFERSSHERDFPFAEVAKRTRLPLDQVEWLVMRAMSQGLVRGVMDEVAQVVHVTWVQPRVLDRQQIGHLEARLESWKTSVGSALQYMETQTPELFG</sequence>
<protein>
    <submittedName>
        <fullName evidence="4">26S proteasome subunit like protein</fullName>
    </submittedName>
</protein>
<proteinExistence type="inferred from homology"/>
<gene>
    <name evidence="4" type="ORF">JKP88DRAFT_231748</name>
</gene>
<dbReference type="GO" id="GO:0005198">
    <property type="term" value="F:structural molecule activity"/>
    <property type="evidence" value="ECO:0007669"/>
    <property type="project" value="TreeGrafter"/>
</dbReference>
<dbReference type="GO" id="GO:0008541">
    <property type="term" value="C:proteasome regulatory particle, lid subcomplex"/>
    <property type="evidence" value="ECO:0007669"/>
    <property type="project" value="TreeGrafter"/>
</dbReference>
<dbReference type="SUPFAM" id="SSF46785">
    <property type="entry name" value="Winged helix' DNA-binding domain"/>
    <property type="match status" value="1"/>
</dbReference>
<dbReference type="Proteomes" id="UP000664859">
    <property type="component" value="Unassembled WGS sequence"/>
</dbReference>
<dbReference type="GO" id="GO:0006511">
    <property type="term" value="P:ubiquitin-dependent protein catabolic process"/>
    <property type="evidence" value="ECO:0007669"/>
    <property type="project" value="TreeGrafter"/>
</dbReference>
<organism evidence="4 5">
    <name type="scientific">Tribonema minus</name>
    <dbReference type="NCBI Taxonomy" id="303371"/>
    <lineage>
        <taxon>Eukaryota</taxon>
        <taxon>Sar</taxon>
        <taxon>Stramenopiles</taxon>
        <taxon>Ochrophyta</taxon>
        <taxon>PX clade</taxon>
        <taxon>Xanthophyceae</taxon>
        <taxon>Tribonematales</taxon>
        <taxon>Tribonemataceae</taxon>
        <taxon>Tribonema</taxon>
    </lineage>
</organism>
<dbReference type="PANTHER" id="PTHR10539:SF0">
    <property type="entry name" value="26S PROTEASOME NON-ATPASE REGULATORY SUBUNIT 13"/>
    <property type="match status" value="1"/>
</dbReference>
<comment type="caution">
    <text evidence="4">The sequence shown here is derived from an EMBL/GenBank/DDBJ whole genome shotgun (WGS) entry which is preliminary data.</text>
</comment>
<name>A0A836CML5_9STRA</name>
<dbReference type="Pfam" id="PF22037">
    <property type="entry name" value="PSD13_N"/>
    <property type="match status" value="1"/>
</dbReference>
<dbReference type="Pfam" id="PF01399">
    <property type="entry name" value="PCI"/>
    <property type="match status" value="1"/>
</dbReference>
<dbReference type="SMART" id="SM00088">
    <property type="entry name" value="PINT"/>
    <property type="match status" value="1"/>
</dbReference>
<evidence type="ECO:0000256" key="1">
    <source>
        <dbReference type="ARBA" id="ARBA00006207"/>
    </source>
</evidence>
<dbReference type="InterPro" id="IPR000717">
    <property type="entry name" value="PCI_dom"/>
</dbReference>
<reference evidence="4" key="1">
    <citation type="submission" date="2021-02" db="EMBL/GenBank/DDBJ databases">
        <title>First Annotated Genome of the Yellow-green Alga Tribonema minus.</title>
        <authorList>
            <person name="Mahan K.M."/>
        </authorList>
    </citation>
    <scope>NUCLEOTIDE SEQUENCE</scope>
    <source>
        <strain evidence="4">UTEX B ZZ1240</strain>
    </source>
</reference>
<dbReference type="GO" id="GO:0005634">
    <property type="term" value="C:nucleus"/>
    <property type="evidence" value="ECO:0007669"/>
    <property type="project" value="TreeGrafter"/>
</dbReference>
<accession>A0A836CML5</accession>
<keyword evidence="5" id="KW-1185">Reference proteome</keyword>
<comment type="similarity">
    <text evidence="1">Belongs to the proteasome subunit S11 family.</text>
</comment>
<dbReference type="PROSITE" id="PS50250">
    <property type="entry name" value="PCI"/>
    <property type="match status" value="1"/>
</dbReference>
<evidence type="ECO:0000313" key="4">
    <source>
        <dbReference type="EMBL" id="KAG5190823.1"/>
    </source>
</evidence>
<evidence type="ECO:0000256" key="2">
    <source>
        <dbReference type="ARBA" id="ARBA00022942"/>
    </source>
</evidence>
<dbReference type="GO" id="GO:0005829">
    <property type="term" value="C:cytosol"/>
    <property type="evidence" value="ECO:0007669"/>
    <property type="project" value="TreeGrafter"/>
</dbReference>
<dbReference type="InterPro" id="IPR054179">
    <property type="entry name" value="PSD13_N"/>
</dbReference>
<dbReference type="PANTHER" id="PTHR10539">
    <property type="entry name" value="26S PROTEASOME NON-ATPASE REGULATORY SUBUNIT 13"/>
    <property type="match status" value="1"/>
</dbReference>
<dbReference type="InterPro" id="IPR035298">
    <property type="entry name" value="PSMD13"/>
</dbReference>
<evidence type="ECO:0000259" key="3">
    <source>
        <dbReference type="PROSITE" id="PS50250"/>
    </source>
</evidence>
<evidence type="ECO:0000313" key="5">
    <source>
        <dbReference type="Proteomes" id="UP000664859"/>
    </source>
</evidence>
<feature type="domain" description="PCI" evidence="3">
    <location>
        <begin position="170"/>
        <end position="342"/>
    </location>
</feature>
<dbReference type="EMBL" id="JAFCMP010000027">
    <property type="protein sequence ID" value="KAG5190823.1"/>
    <property type="molecule type" value="Genomic_DNA"/>
</dbReference>
<dbReference type="OrthoDB" id="1093at2759"/>
<dbReference type="InterPro" id="IPR036390">
    <property type="entry name" value="WH_DNA-bd_sf"/>
</dbReference>